<dbReference type="EMBL" id="KD094357">
    <property type="protein sequence ID" value="EMS61545.1"/>
    <property type="molecule type" value="Genomic_DNA"/>
</dbReference>
<feature type="compositionally biased region" description="Basic residues" evidence="1">
    <location>
        <begin position="74"/>
        <end position="84"/>
    </location>
</feature>
<reference evidence="2" key="1">
    <citation type="journal article" date="2013" name="Nature">
        <title>Draft genome of the wheat A-genome progenitor Triticum urartu.</title>
        <authorList>
            <person name="Ling H.Q."/>
            <person name="Zhao S."/>
            <person name="Liu D."/>
            <person name="Wang J."/>
            <person name="Sun H."/>
            <person name="Zhang C."/>
            <person name="Fan H."/>
            <person name="Li D."/>
            <person name="Dong L."/>
            <person name="Tao Y."/>
            <person name="Gao C."/>
            <person name="Wu H."/>
            <person name="Li Y."/>
            <person name="Cui Y."/>
            <person name="Guo X."/>
            <person name="Zheng S."/>
            <person name="Wang B."/>
            <person name="Yu K."/>
            <person name="Liang Q."/>
            <person name="Yang W."/>
            <person name="Lou X."/>
            <person name="Chen J."/>
            <person name="Feng M."/>
            <person name="Jian J."/>
            <person name="Zhang X."/>
            <person name="Luo G."/>
            <person name="Jiang Y."/>
            <person name="Liu J."/>
            <person name="Wang Z."/>
            <person name="Sha Y."/>
            <person name="Zhang B."/>
            <person name="Wu H."/>
            <person name="Tang D."/>
            <person name="Shen Q."/>
            <person name="Xue P."/>
            <person name="Zou S."/>
            <person name="Wang X."/>
            <person name="Liu X."/>
            <person name="Wang F."/>
            <person name="Yang Y."/>
            <person name="An X."/>
            <person name="Dong Z."/>
            <person name="Zhang K."/>
            <person name="Zhang X."/>
            <person name="Luo M.C."/>
            <person name="Dvorak J."/>
            <person name="Tong Y."/>
            <person name="Wang J."/>
            <person name="Yang H."/>
            <person name="Li Z."/>
            <person name="Wang D."/>
            <person name="Zhang A."/>
            <person name="Wang J."/>
        </authorList>
    </citation>
    <scope>NUCLEOTIDE SEQUENCE</scope>
</reference>
<dbReference type="GO" id="GO:0019104">
    <property type="term" value="F:DNA N-glycosylase activity"/>
    <property type="evidence" value="ECO:0007669"/>
    <property type="project" value="InterPro"/>
</dbReference>
<feature type="region of interest" description="Disordered" evidence="1">
    <location>
        <begin position="243"/>
        <end position="285"/>
    </location>
</feature>
<dbReference type="GO" id="GO:0035514">
    <property type="term" value="F:DNA demethylase activity"/>
    <property type="evidence" value="ECO:0007669"/>
    <property type="project" value="InterPro"/>
</dbReference>
<protein>
    <submittedName>
        <fullName evidence="2">Uncharacterized protein</fullName>
    </submittedName>
</protein>
<dbReference type="PANTHER" id="PTHR46213">
    <property type="entry name" value="TRANSCRIPTIONAL ACTIVATOR DEMETER"/>
    <property type="match status" value="1"/>
</dbReference>
<dbReference type="InterPro" id="IPR044811">
    <property type="entry name" value="DME/ROS1"/>
</dbReference>
<evidence type="ECO:0000256" key="1">
    <source>
        <dbReference type="SAM" id="MobiDB-lite"/>
    </source>
</evidence>
<organism evidence="2">
    <name type="scientific">Triticum urartu</name>
    <name type="common">Red wild einkorn</name>
    <name type="synonym">Crithodium urartu</name>
    <dbReference type="NCBI Taxonomy" id="4572"/>
    <lineage>
        <taxon>Eukaryota</taxon>
        <taxon>Viridiplantae</taxon>
        <taxon>Streptophyta</taxon>
        <taxon>Embryophyta</taxon>
        <taxon>Tracheophyta</taxon>
        <taxon>Spermatophyta</taxon>
        <taxon>Magnoliopsida</taxon>
        <taxon>Liliopsida</taxon>
        <taxon>Poales</taxon>
        <taxon>Poaceae</taxon>
        <taxon>BOP clade</taxon>
        <taxon>Pooideae</taxon>
        <taxon>Triticodae</taxon>
        <taxon>Triticeae</taxon>
        <taxon>Triticinae</taxon>
        <taxon>Triticum</taxon>
    </lineage>
</organism>
<dbReference type="OMA" id="TRTENCH"/>
<sequence length="626" mass="68840">MDEGKFQASQMNSPIELGTNNEAGPAEGTGFSRKEDKIPKRKKHRPKVVKEKKITKIQKYTTAKPAKEKETRSTGKRKYVRKKGLNATTNQPPAEDSDMQNRAEKIKARRSLKFNEDDRRKNADLASQAQVTEASFNPEDPRSSIYAAKRTHARVACHWGGTSSSINANPKAFTREAVTMDGFSVQGDGSSFATNQNNHNEASFGLHNSYDFPHIPAPVGNQREHSAVNGPMVSLDTSFVHSNSSRTIHNDPHSSSSRGSYLTETCQQMRPESQKNQQFGAVGEFSSSSAHLPNCSIALPGKQPRYSTAEHTQLPSGTENPFIENYIPSGGIHQLQYFEKRMVNGPESVPETHGASAYDDAVNNYCIAIHGEQITHTGIEAVGKPVSKSTRAKRRLLDASGENKEANPTKKPKSGRPRKEESNGKPKGRGTRKETVRPAKRLSSKGKCTDNEPISCGSELSAGTTTKAATSESKRSMERPSILEISDRDNYRSIGSEHIDGAITELIALSADPLDAEIEIFNLLYISKSDKVMAAACNKGTSDALVPFQRNGNKKRSRPRVDIDPVTSLMWNLLIAPNMSDDAGGMDKDKEKLLDEERRVFRGRIDAFIARMHLVQGMNSVSTSNL</sequence>
<feature type="region of interest" description="Disordered" evidence="1">
    <location>
        <begin position="396"/>
        <end position="479"/>
    </location>
</feature>
<proteinExistence type="predicted"/>
<accession>M8AA74</accession>
<dbReference type="STRING" id="4572.M8AA74"/>
<dbReference type="eggNOG" id="ENOG502QQKH">
    <property type="taxonomic scope" value="Eukaryota"/>
</dbReference>
<gene>
    <name evidence="2" type="ORF">TRIUR3_07611</name>
</gene>
<dbReference type="GO" id="GO:0141166">
    <property type="term" value="P:chromosomal 5-methylcytosine DNA demethylation pathway"/>
    <property type="evidence" value="ECO:0007669"/>
    <property type="project" value="InterPro"/>
</dbReference>
<dbReference type="AlphaFoldDB" id="M8AA74"/>
<feature type="compositionally biased region" description="Basic and acidic residues" evidence="1">
    <location>
        <begin position="396"/>
        <end position="408"/>
    </location>
</feature>
<feature type="compositionally biased region" description="Polar residues" evidence="1">
    <location>
        <begin position="461"/>
        <end position="471"/>
    </location>
</feature>
<feature type="compositionally biased region" description="Polar residues" evidence="1">
    <location>
        <begin position="7"/>
        <end position="22"/>
    </location>
</feature>
<feature type="region of interest" description="Disordered" evidence="1">
    <location>
        <begin position="1"/>
        <end position="103"/>
    </location>
</feature>
<name>M8AA74_TRIUA</name>
<evidence type="ECO:0000313" key="2">
    <source>
        <dbReference type="EMBL" id="EMS61545.1"/>
    </source>
</evidence>
<dbReference type="PANTHER" id="PTHR46213:SF12">
    <property type="entry name" value="HHH-GPD DOMAIN-CONTAINING PROTEIN"/>
    <property type="match status" value="1"/>
</dbReference>